<evidence type="ECO:0000313" key="4">
    <source>
        <dbReference type="EMBL" id="MBC5769905.1"/>
    </source>
</evidence>
<feature type="coiled-coil region" evidence="1">
    <location>
        <begin position="63"/>
        <end position="111"/>
    </location>
</feature>
<dbReference type="EMBL" id="JACOQI010000004">
    <property type="protein sequence ID" value="MBC5769905.1"/>
    <property type="molecule type" value="Genomic_DNA"/>
</dbReference>
<keyword evidence="3" id="KW-0472">Membrane</keyword>
<keyword evidence="3" id="KW-0812">Transmembrane</keyword>
<feature type="region of interest" description="Disordered" evidence="2">
    <location>
        <begin position="1"/>
        <end position="21"/>
    </location>
</feature>
<sequence>MKFEKRADGGEVTPASSETPETGKKPVIIYILILFLAAFLLMFLSMLSHQRSNTEALGQLQNSVSAIQEIQTTQEQIIELQKRLDETEAERDEAKEELKVISDSISDLEKTSQALLALYNLQQEYLTGNLDGCLLTLQEISDQHLDELLPSTNTEGVTPPAQRYQELKEAILNK</sequence>
<evidence type="ECO:0000256" key="2">
    <source>
        <dbReference type="SAM" id="MobiDB-lite"/>
    </source>
</evidence>
<dbReference type="Proteomes" id="UP000620327">
    <property type="component" value="Unassembled WGS sequence"/>
</dbReference>
<evidence type="ECO:0000256" key="3">
    <source>
        <dbReference type="SAM" id="Phobius"/>
    </source>
</evidence>
<protein>
    <submittedName>
        <fullName evidence="4">Uncharacterized protein</fullName>
    </submittedName>
</protein>
<comment type="caution">
    <text evidence="4">The sequence shown here is derived from an EMBL/GenBank/DDBJ whole genome shotgun (WGS) entry which is preliminary data.</text>
</comment>
<accession>A0A923MFT0</accession>
<dbReference type="RefSeq" id="WP_187014254.1">
    <property type="nucleotide sequence ID" value="NZ_JACOQI010000004.1"/>
</dbReference>
<dbReference type="AlphaFoldDB" id="A0A923MFT0"/>
<name>A0A923MFT0_9FIRM</name>
<keyword evidence="3" id="KW-1133">Transmembrane helix</keyword>
<keyword evidence="1" id="KW-0175">Coiled coil</keyword>
<feature type="transmembrane region" description="Helical" evidence="3">
    <location>
        <begin position="27"/>
        <end position="47"/>
    </location>
</feature>
<gene>
    <name evidence="4" type="ORF">H8Z83_06130</name>
</gene>
<proteinExistence type="predicted"/>
<organism evidence="4 5">
    <name type="scientific">Dysosmobacter segnis</name>
    <dbReference type="NCBI Taxonomy" id="2763042"/>
    <lineage>
        <taxon>Bacteria</taxon>
        <taxon>Bacillati</taxon>
        <taxon>Bacillota</taxon>
        <taxon>Clostridia</taxon>
        <taxon>Eubacteriales</taxon>
        <taxon>Oscillospiraceae</taxon>
        <taxon>Dysosmobacter</taxon>
    </lineage>
</organism>
<keyword evidence="5" id="KW-1185">Reference proteome</keyword>
<evidence type="ECO:0000256" key="1">
    <source>
        <dbReference type="SAM" id="Coils"/>
    </source>
</evidence>
<evidence type="ECO:0000313" key="5">
    <source>
        <dbReference type="Proteomes" id="UP000620327"/>
    </source>
</evidence>
<reference evidence="4" key="1">
    <citation type="submission" date="2020-08" db="EMBL/GenBank/DDBJ databases">
        <title>Genome public.</title>
        <authorList>
            <person name="Liu C."/>
            <person name="Sun Q."/>
        </authorList>
    </citation>
    <scope>NUCLEOTIDE SEQUENCE</scope>
    <source>
        <strain evidence="4">BX15</strain>
    </source>
</reference>